<dbReference type="EMBL" id="BBIO01000015">
    <property type="protein sequence ID" value="GAK46159.1"/>
    <property type="molecule type" value="Genomic_DNA"/>
</dbReference>
<name>A0A081BDP1_9HYPH</name>
<accession>A0A081BDP1</accession>
<dbReference type="Proteomes" id="UP000028702">
    <property type="component" value="Unassembled WGS sequence"/>
</dbReference>
<dbReference type="STRING" id="1333998.M2A_2658"/>
<comment type="caution">
    <text evidence="1">The sequence shown here is derived from an EMBL/GenBank/DDBJ whole genome shotgun (WGS) entry which is preliminary data.</text>
</comment>
<keyword evidence="1" id="KW-0808">Transferase</keyword>
<gene>
    <name evidence="1" type="ORF">M2A_2658</name>
</gene>
<dbReference type="Pfam" id="PF13692">
    <property type="entry name" value="Glyco_trans_1_4"/>
    <property type="match status" value="1"/>
</dbReference>
<dbReference type="AlphaFoldDB" id="A0A081BDP1"/>
<reference evidence="1 2" key="1">
    <citation type="submission" date="2014-07" db="EMBL/GenBank/DDBJ databases">
        <title>Tepidicaulis marinum gen. nov., sp. nov., a novel marine bacterium denitrifying nitrate to nitrous oxide strictly under microaerobic conditions.</title>
        <authorList>
            <person name="Takeuchi M."/>
            <person name="Yamagishi T."/>
            <person name="Kamagata Y."/>
            <person name="Oshima K."/>
            <person name="Hattori M."/>
            <person name="Katayama T."/>
            <person name="Hanada S."/>
            <person name="Tamaki H."/>
            <person name="Marumo K."/>
            <person name="Maeda H."/>
            <person name="Nedachi M."/>
            <person name="Iwasaki W."/>
            <person name="Suwa Y."/>
            <person name="Sakata S."/>
        </authorList>
    </citation>
    <scope>NUCLEOTIDE SEQUENCE [LARGE SCALE GENOMIC DNA]</scope>
    <source>
        <strain evidence="1 2">MA2</strain>
    </source>
</reference>
<dbReference type="GO" id="GO:0016757">
    <property type="term" value="F:glycosyltransferase activity"/>
    <property type="evidence" value="ECO:0007669"/>
    <property type="project" value="TreeGrafter"/>
</dbReference>
<evidence type="ECO:0000313" key="2">
    <source>
        <dbReference type="Proteomes" id="UP000028702"/>
    </source>
</evidence>
<sequence length="319" mass="35084">MPFGSRQPDRREPARRSAHAFLSCQTFAPPPADIFFGYTAKPVIWGLLAAWLTRVPDRAALITGLGYAFTGEARGKRALVQKILRGLYKHALRRATLIFFQNQDDKDDFARMNLLPAGVPVVIVNGSGIDTNTFTPAPLPSGPRRFLLIARLIGDKGIREYAAAAAQLRVAVPEAEFHLVGGLDPNPDGIPEAEVRKWQEAGHITWHGSLEDVREAIAASHIYVLPSYREGTPRTVLEAMAMGRPIITTDAPGCRETVINGVNGFLVPVQNISALKEAMEHFLISPQIIETMGEESRRIAVEKYDVRKINAAMLTAMKL</sequence>
<protein>
    <submittedName>
        <fullName evidence="1">Glycosyltransferase-like protein</fullName>
    </submittedName>
</protein>
<dbReference type="PANTHER" id="PTHR12526">
    <property type="entry name" value="GLYCOSYLTRANSFERASE"/>
    <property type="match status" value="1"/>
</dbReference>
<dbReference type="SUPFAM" id="SSF53756">
    <property type="entry name" value="UDP-Glycosyltransferase/glycogen phosphorylase"/>
    <property type="match status" value="1"/>
</dbReference>
<keyword evidence="2" id="KW-1185">Reference proteome</keyword>
<organism evidence="1 2">
    <name type="scientific">Tepidicaulis marinus</name>
    <dbReference type="NCBI Taxonomy" id="1333998"/>
    <lineage>
        <taxon>Bacteria</taxon>
        <taxon>Pseudomonadati</taxon>
        <taxon>Pseudomonadota</taxon>
        <taxon>Alphaproteobacteria</taxon>
        <taxon>Hyphomicrobiales</taxon>
        <taxon>Parvibaculaceae</taxon>
        <taxon>Tepidicaulis</taxon>
    </lineage>
</organism>
<evidence type="ECO:0000313" key="1">
    <source>
        <dbReference type="EMBL" id="GAK46159.1"/>
    </source>
</evidence>
<dbReference type="Gene3D" id="3.40.50.2000">
    <property type="entry name" value="Glycogen Phosphorylase B"/>
    <property type="match status" value="2"/>
</dbReference>
<dbReference type="eggNOG" id="COG0438">
    <property type="taxonomic scope" value="Bacteria"/>
</dbReference>
<dbReference type="PANTHER" id="PTHR12526:SF638">
    <property type="entry name" value="SPORE COAT PROTEIN SA"/>
    <property type="match status" value="1"/>
</dbReference>
<dbReference type="CDD" id="cd03808">
    <property type="entry name" value="GT4_CapM-like"/>
    <property type="match status" value="1"/>
</dbReference>
<proteinExistence type="predicted"/>